<organism evidence="11 12">
    <name type="scientific">Plantimonas leprariae</name>
    <dbReference type="NCBI Taxonomy" id="2615207"/>
    <lineage>
        <taxon>Bacteria</taxon>
        <taxon>Pseudomonadati</taxon>
        <taxon>Pseudomonadota</taxon>
        <taxon>Alphaproteobacteria</taxon>
        <taxon>Hyphomicrobiales</taxon>
        <taxon>Aurantimonadaceae</taxon>
        <taxon>Plantimonas</taxon>
    </lineage>
</organism>
<dbReference type="PANTHER" id="PTHR30266">
    <property type="entry name" value="MECHANOSENSITIVE CHANNEL MSCL"/>
    <property type="match status" value="1"/>
</dbReference>
<dbReference type="GO" id="GO:0008381">
    <property type="term" value="F:mechanosensitive monoatomic ion channel activity"/>
    <property type="evidence" value="ECO:0007669"/>
    <property type="project" value="UniProtKB-UniRule"/>
</dbReference>
<evidence type="ECO:0000256" key="5">
    <source>
        <dbReference type="ARBA" id="ARBA00022692"/>
    </source>
</evidence>
<evidence type="ECO:0000256" key="8">
    <source>
        <dbReference type="ARBA" id="ARBA00023136"/>
    </source>
</evidence>
<dbReference type="RefSeq" id="WP_150969282.1">
    <property type="nucleotide sequence ID" value="NZ_VZDO01000005.1"/>
</dbReference>
<evidence type="ECO:0000256" key="1">
    <source>
        <dbReference type="ARBA" id="ARBA00004651"/>
    </source>
</evidence>
<proteinExistence type="inferred from homology"/>
<keyword evidence="10" id="KW-0997">Cell inner membrane</keyword>
<keyword evidence="12" id="KW-1185">Reference proteome</keyword>
<dbReference type="GO" id="GO:0005886">
    <property type="term" value="C:plasma membrane"/>
    <property type="evidence" value="ECO:0007669"/>
    <property type="project" value="UniProtKB-SubCell"/>
</dbReference>
<evidence type="ECO:0000256" key="7">
    <source>
        <dbReference type="ARBA" id="ARBA00023065"/>
    </source>
</evidence>
<comment type="caution">
    <text evidence="11">The sequence shown here is derived from an EMBL/GenBank/DDBJ whole genome shotgun (WGS) entry which is preliminary data.</text>
</comment>
<evidence type="ECO:0000256" key="3">
    <source>
        <dbReference type="ARBA" id="ARBA00022448"/>
    </source>
</evidence>
<accession>A0A7V7PQ67</accession>
<dbReference type="PROSITE" id="PS01327">
    <property type="entry name" value="MSCL"/>
    <property type="match status" value="1"/>
</dbReference>
<evidence type="ECO:0000256" key="10">
    <source>
        <dbReference type="HAMAP-Rule" id="MF_00115"/>
    </source>
</evidence>
<keyword evidence="5 10" id="KW-0812">Transmembrane</keyword>
<dbReference type="Proteomes" id="UP000432089">
    <property type="component" value="Unassembled WGS sequence"/>
</dbReference>
<name>A0A7V7PQ67_9HYPH</name>
<dbReference type="InterPro" id="IPR037673">
    <property type="entry name" value="MSC/AndL"/>
</dbReference>
<evidence type="ECO:0000313" key="11">
    <source>
        <dbReference type="EMBL" id="KAB0680209.1"/>
    </source>
</evidence>
<comment type="subunit">
    <text evidence="10">Homopentamer.</text>
</comment>
<comment type="subcellular location">
    <subcellularLocation>
        <location evidence="10">Cell inner membrane</location>
        <topology evidence="10">Multi-pass membrane protein</topology>
    </subcellularLocation>
    <subcellularLocation>
        <location evidence="1">Cell membrane</location>
        <topology evidence="1">Multi-pass membrane protein</topology>
    </subcellularLocation>
</comment>
<keyword evidence="6 10" id="KW-1133">Transmembrane helix</keyword>
<keyword evidence="3 10" id="KW-0813">Transport</keyword>
<dbReference type="NCBIfam" id="NF010557">
    <property type="entry name" value="PRK13952.1"/>
    <property type="match status" value="1"/>
</dbReference>
<dbReference type="SUPFAM" id="SSF81330">
    <property type="entry name" value="Gated mechanosensitive channel"/>
    <property type="match status" value="1"/>
</dbReference>
<reference evidence="11 12" key="1">
    <citation type="submission" date="2019-09" db="EMBL/GenBank/DDBJ databases">
        <title>YIM 132180 draft genome.</title>
        <authorList>
            <person name="Zhang K."/>
        </authorList>
    </citation>
    <scope>NUCLEOTIDE SEQUENCE [LARGE SCALE GENOMIC DNA]</scope>
    <source>
        <strain evidence="11 12">YIM 132180</strain>
    </source>
</reference>
<dbReference type="Pfam" id="PF01741">
    <property type="entry name" value="MscL"/>
    <property type="match status" value="1"/>
</dbReference>
<dbReference type="NCBIfam" id="TIGR00220">
    <property type="entry name" value="mscL"/>
    <property type="match status" value="1"/>
</dbReference>
<dbReference type="InterPro" id="IPR001185">
    <property type="entry name" value="MS_channel"/>
</dbReference>
<dbReference type="EMBL" id="VZDO01000005">
    <property type="protein sequence ID" value="KAB0680209.1"/>
    <property type="molecule type" value="Genomic_DNA"/>
</dbReference>
<dbReference type="InterPro" id="IPR019823">
    <property type="entry name" value="Mechanosensitive_channel_CS"/>
</dbReference>
<dbReference type="HAMAP" id="MF_00115">
    <property type="entry name" value="MscL"/>
    <property type="match status" value="1"/>
</dbReference>
<comment type="function">
    <text evidence="10">Channel that opens in response to stretch forces in the membrane lipid bilayer. May participate in the regulation of osmotic pressure changes within the cell.</text>
</comment>
<dbReference type="NCBIfam" id="NF001843">
    <property type="entry name" value="PRK00567.1-4"/>
    <property type="match status" value="1"/>
</dbReference>
<feature type="transmembrane region" description="Helical" evidence="10">
    <location>
        <begin position="77"/>
        <end position="101"/>
    </location>
</feature>
<evidence type="ECO:0000256" key="9">
    <source>
        <dbReference type="ARBA" id="ARBA00023303"/>
    </source>
</evidence>
<dbReference type="PRINTS" id="PR01264">
    <property type="entry name" value="MECHCHANNEL"/>
</dbReference>
<dbReference type="Gene3D" id="1.10.1200.120">
    <property type="entry name" value="Large-conductance mechanosensitive channel, MscL, domain 1"/>
    <property type="match status" value="1"/>
</dbReference>
<keyword evidence="8 10" id="KW-0472">Membrane</keyword>
<keyword evidence="9 10" id="KW-0407">Ion channel</keyword>
<keyword evidence="7 10" id="KW-0406">Ion transport</keyword>
<evidence type="ECO:0000256" key="6">
    <source>
        <dbReference type="ARBA" id="ARBA00022989"/>
    </source>
</evidence>
<evidence type="ECO:0000256" key="2">
    <source>
        <dbReference type="ARBA" id="ARBA00007254"/>
    </source>
</evidence>
<sequence>MLKEFKEFALKGNMVDLAIGIIIGAAFSGLVQSIVSDIIMPIVGLITGGIDFSNKFVALSGNVTATSLDAAREQGAVIAYGKFITLLINFVIVAFILFLIVKGMNRLKRKEEAKPDEIKEVPAEEKLLGEIRDLLAARTGSGPAPVRPTLGGSPV</sequence>
<dbReference type="InterPro" id="IPR036019">
    <property type="entry name" value="MscL_channel"/>
</dbReference>
<dbReference type="PANTHER" id="PTHR30266:SF2">
    <property type="entry name" value="LARGE-CONDUCTANCE MECHANOSENSITIVE CHANNEL"/>
    <property type="match status" value="1"/>
</dbReference>
<protein>
    <recommendedName>
        <fullName evidence="10">Large-conductance mechanosensitive channel</fullName>
    </recommendedName>
</protein>
<comment type="similarity">
    <text evidence="2 10">Belongs to the MscL family.</text>
</comment>
<evidence type="ECO:0000313" key="12">
    <source>
        <dbReference type="Proteomes" id="UP000432089"/>
    </source>
</evidence>
<keyword evidence="4 10" id="KW-1003">Cell membrane</keyword>
<dbReference type="AlphaFoldDB" id="A0A7V7PQ67"/>
<gene>
    <name evidence="10 11" type="primary">mscL</name>
    <name evidence="11" type="ORF">F6X38_08455</name>
</gene>
<feature type="transmembrane region" description="Helical" evidence="10">
    <location>
        <begin position="12"/>
        <end position="35"/>
    </location>
</feature>
<evidence type="ECO:0000256" key="4">
    <source>
        <dbReference type="ARBA" id="ARBA00022475"/>
    </source>
</evidence>